<evidence type="ECO:0000259" key="10">
    <source>
        <dbReference type="Pfam" id="PF01974"/>
    </source>
</evidence>
<dbReference type="GO" id="GO:0005737">
    <property type="term" value="C:cytoplasm"/>
    <property type="evidence" value="ECO:0007669"/>
    <property type="project" value="TreeGrafter"/>
</dbReference>
<evidence type="ECO:0000256" key="3">
    <source>
        <dbReference type="ARBA" id="ARBA00022694"/>
    </source>
</evidence>
<comment type="catalytic activity">
    <reaction evidence="6">
        <text>pretRNA = a 3'-half-tRNA molecule with a 5'-OH end + a 5'-half-tRNA molecule with a 2',3'-cyclic phosphate end + an intron with a 2',3'-cyclic phosphate and a 5'-hydroxyl terminus.</text>
        <dbReference type="EC" id="4.6.1.16"/>
    </reaction>
</comment>
<name>A0A3M6XFZ5_HORWE</name>
<comment type="caution">
    <text evidence="11">The sequence shown here is derived from an EMBL/GenBank/DDBJ whole genome shotgun (WGS) entry which is preliminary data.</text>
</comment>
<sequence>MIAWLRTTLRVGAPFQESGGTWRIPADWSWQLEISSRAMAAAVANNGPPPPGPAENPANGPSNSAAEQKKPRPRKRGPNYAQIHAKPLPLEVHPLPAFHPSHPLSLLHLCYVYLQQLVSPPSSHPDAPYAGYFSPETRSVHVTDPATVRALWEMGFFGKGTLSRSEPSWLEREKARLLAERAKQKGGVSGGTAEEATMARREERRLFKLERARAERERIERQRAVEEGRMSREEFERLEAEAEAIDTGTTRAVAEAAVAAAKKAGSTEQATQPQPRVPDAEIIEPRAAQPDDSTAPPDVTLTAPCGTAVAPEAPEVPEPEPDPLIENQEHLQLTLEEAFFLTFALGVLSIRTAADPTRPLSTSTSGLLNLFSQTSYFPPRPLPTLPSCVNVEPDSPFLLNYATYHHFRSLGWVVRPGVKFAVDYLLYNRGPVFSHAEFAVVILPAYTHGYWQTAEGRERKRFKEMQDWWWLHCVNRVQSQVRKSLVLCYVDVPPPVSAHEVGAREGGVRGLLKGYKVREFVLRRWLANRSRD</sequence>
<evidence type="ECO:0000313" key="11">
    <source>
        <dbReference type="EMBL" id="RMX89601.1"/>
    </source>
</evidence>
<dbReference type="GO" id="GO:0000379">
    <property type="term" value="P:tRNA-type intron splice site recognition and cleavage"/>
    <property type="evidence" value="ECO:0007669"/>
    <property type="project" value="TreeGrafter"/>
</dbReference>
<evidence type="ECO:0000256" key="5">
    <source>
        <dbReference type="ARBA" id="ARBA00032432"/>
    </source>
</evidence>
<dbReference type="PANTHER" id="PTHR21227:SF0">
    <property type="entry name" value="TRNA-SPLICING ENDONUCLEASE SUBUNIT SEN2"/>
    <property type="match status" value="1"/>
</dbReference>
<organism evidence="11 12">
    <name type="scientific">Hortaea werneckii</name>
    <name type="common">Black yeast</name>
    <name type="synonym">Cladosporium werneckii</name>
    <dbReference type="NCBI Taxonomy" id="91943"/>
    <lineage>
        <taxon>Eukaryota</taxon>
        <taxon>Fungi</taxon>
        <taxon>Dikarya</taxon>
        <taxon>Ascomycota</taxon>
        <taxon>Pezizomycotina</taxon>
        <taxon>Dothideomycetes</taxon>
        <taxon>Dothideomycetidae</taxon>
        <taxon>Mycosphaerellales</taxon>
        <taxon>Teratosphaeriaceae</taxon>
        <taxon>Hortaea</taxon>
    </lineage>
</organism>
<dbReference type="InterPro" id="IPR006676">
    <property type="entry name" value="tRNA_splic"/>
</dbReference>
<dbReference type="GO" id="GO:0003676">
    <property type="term" value="F:nucleic acid binding"/>
    <property type="evidence" value="ECO:0007669"/>
    <property type="project" value="InterPro"/>
</dbReference>
<dbReference type="InterPro" id="IPR036167">
    <property type="entry name" value="tRNA_intron_Endo_cat-like_sf"/>
</dbReference>
<dbReference type="InterPro" id="IPR006677">
    <property type="entry name" value="tRNA_intron_Endonuc_cat-like"/>
</dbReference>
<dbReference type="Proteomes" id="UP000281245">
    <property type="component" value="Unassembled WGS sequence"/>
</dbReference>
<evidence type="ECO:0000256" key="6">
    <source>
        <dbReference type="ARBA" id="ARBA00034031"/>
    </source>
</evidence>
<evidence type="ECO:0000256" key="4">
    <source>
        <dbReference type="ARBA" id="ARBA00023239"/>
    </source>
</evidence>
<dbReference type="FunFam" id="3.40.1350.10:FF:000007">
    <property type="entry name" value="tRNA-splicing endonuclease subunit Sen2"/>
    <property type="match status" value="1"/>
</dbReference>
<feature type="region of interest" description="Disordered" evidence="9">
    <location>
        <begin position="42"/>
        <end position="80"/>
    </location>
</feature>
<evidence type="ECO:0000256" key="7">
    <source>
        <dbReference type="PIRSR" id="PIRSR011789-1"/>
    </source>
</evidence>
<feature type="domain" description="tRNA intron endonuclease catalytic" evidence="10">
    <location>
        <begin position="397"/>
        <end position="491"/>
    </location>
</feature>
<evidence type="ECO:0000256" key="8">
    <source>
        <dbReference type="SAM" id="Coils"/>
    </source>
</evidence>
<feature type="active site" evidence="7">
    <location>
        <position position="483"/>
    </location>
</feature>
<keyword evidence="4" id="KW-0456">Lyase</keyword>
<keyword evidence="8" id="KW-0175">Coiled coil</keyword>
<evidence type="ECO:0000313" key="12">
    <source>
        <dbReference type="Proteomes" id="UP000281245"/>
    </source>
</evidence>
<feature type="compositionally biased region" description="Low complexity" evidence="9">
    <location>
        <begin position="55"/>
        <end position="66"/>
    </location>
</feature>
<reference evidence="11 12" key="1">
    <citation type="journal article" date="2018" name="BMC Genomics">
        <title>Genomic evidence for intraspecific hybridization in a clonal and extremely halotolerant yeast.</title>
        <authorList>
            <person name="Gostincar C."/>
            <person name="Stajich J.E."/>
            <person name="Zupancic J."/>
            <person name="Zalar P."/>
            <person name="Gunde-Cimerman N."/>
        </authorList>
    </citation>
    <scope>NUCLEOTIDE SEQUENCE [LARGE SCALE GENOMIC DNA]</scope>
    <source>
        <strain evidence="11 12">EXF-6656</strain>
    </source>
</reference>
<evidence type="ECO:0000256" key="9">
    <source>
        <dbReference type="SAM" id="MobiDB-lite"/>
    </source>
</evidence>
<feature type="coiled-coil region" evidence="8">
    <location>
        <begin position="209"/>
        <end position="241"/>
    </location>
</feature>
<dbReference type="EMBL" id="QWIJ01000024">
    <property type="protein sequence ID" value="RMX89601.1"/>
    <property type="molecule type" value="Genomic_DNA"/>
</dbReference>
<dbReference type="Pfam" id="PF01974">
    <property type="entry name" value="tRNA_int_endo"/>
    <property type="match status" value="1"/>
</dbReference>
<dbReference type="InterPro" id="IPR016589">
    <property type="entry name" value="tRNA_splic_SEN2"/>
</dbReference>
<proteinExistence type="inferred from homology"/>
<dbReference type="CDD" id="cd22363">
    <property type="entry name" value="tRNA-intron_lyase_C"/>
    <property type="match status" value="1"/>
</dbReference>
<dbReference type="SUPFAM" id="SSF53032">
    <property type="entry name" value="tRNA-intron endonuclease catalytic domain-like"/>
    <property type="match status" value="1"/>
</dbReference>
<dbReference type="Gene3D" id="3.40.1350.10">
    <property type="match status" value="1"/>
</dbReference>
<dbReference type="EC" id="4.6.1.16" evidence="2"/>
<dbReference type="OrthoDB" id="10249562at2759"/>
<dbReference type="InterPro" id="IPR011856">
    <property type="entry name" value="tRNA_endonuc-like_dom_sf"/>
</dbReference>
<keyword evidence="3" id="KW-0819">tRNA processing</keyword>
<feature type="active site" evidence="7">
    <location>
        <position position="435"/>
    </location>
</feature>
<dbReference type="GO" id="GO:0000213">
    <property type="term" value="F:tRNA-intron lyase activity"/>
    <property type="evidence" value="ECO:0007669"/>
    <property type="project" value="UniProtKB-EC"/>
</dbReference>
<dbReference type="GO" id="GO:0000214">
    <property type="term" value="C:tRNA-intron endonuclease complex"/>
    <property type="evidence" value="ECO:0007669"/>
    <property type="project" value="InterPro"/>
</dbReference>
<feature type="active site" evidence="7">
    <location>
        <position position="427"/>
    </location>
</feature>
<dbReference type="PIRSF" id="PIRSF011789">
    <property type="entry name" value="tRNA_splic_SEN2"/>
    <property type="match status" value="1"/>
</dbReference>
<dbReference type="PANTHER" id="PTHR21227">
    <property type="entry name" value="TRNA-SPLICING ENDONUCLEASE SUBUNIT SEN2"/>
    <property type="match status" value="1"/>
</dbReference>
<accession>A0A3M6XFZ5</accession>
<gene>
    <name evidence="11" type="ORF">D0869_00741</name>
</gene>
<dbReference type="AlphaFoldDB" id="A0A3M6XFZ5"/>
<evidence type="ECO:0000256" key="2">
    <source>
        <dbReference type="ARBA" id="ARBA00012573"/>
    </source>
</evidence>
<evidence type="ECO:0000256" key="1">
    <source>
        <dbReference type="ARBA" id="ARBA00008078"/>
    </source>
</evidence>
<protein>
    <recommendedName>
        <fullName evidence="2">tRNA-intron lyase</fullName>
        <ecNumber evidence="2">4.6.1.16</ecNumber>
    </recommendedName>
    <alternativeName>
        <fullName evidence="5">tRNA-intron endonuclease Sen2</fullName>
    </alternativeName>
</protein>
<comment type="similarity">
    <text evidence="1">Belongs to the tRNA-intron endonuclease family.</text>
</comment>